<dbReference type="GeneID" id="19131832"/>
<dbReference type="STRING" id="665912.M2TEH1"/>
<dbReference type="Proteomes" id="UP000016934">
    <property type="component" value="Unassembled WGS sequence"/>
</dbReference>
<protein>
    <submittedName>
        <fullName evidence="3">Uncharacterized protein</fullName>
    </submittedName>
</protein>
<evidence type="ECO:0000313" key="3">
    <source>
        <dbReference type="EMBL" id="EMD67142.1"/>
    </source>
</evidence>
<evidence type="ECO:0000313" key="4">
    <source>
        <dbReference type="Proteomes" id="UP000016934"/>
    </source>
</evidence>
<feature type="compositionally biased region" description="Gly residues" evidence="1">
    <location>
        <begin position="75"/>
        <end position="108"/>
    </location>
</feature>
<organism evidence="3 4">
    <name type="scientific">Cochliobolus sativus (strain ND90Pr / ATCC 201652)</name>
    <name type="common">Common root rot and spot blotch fungus</name>
    <name type="synonym">Bipolaris sorokiniana</name>
    <dbReference type="NCBI Taxonomy" id="665912"/>
    <lineage>
        <taxon>Eukaryota</taxon>
        <taxon>Fungi</taxon>
        <taxon>Dikarya</taxon>
        <taxon>Ascomycota</taxon>
        <taxon>Pezizomycotina</taxon>
        <taxon>Dothideomycetes</taxon>
        <taxon>Pleosporomycetidae</taxon>
        <taxon>Pleosporales</taxon>
        <taxon>Pleosporineae</taxon>
        <taxon>Pleosporaceae</taxon>
        <taxon>Bipolaris</taxon>
    </lineage>
</organism>
<evidence type="ECO:0000256" key="1">
    <source>
        <dbReference type="SAM" id="MobiDB-lite"/>
    </source>
</evidence>
<dbReference type="OrthoDB" id="3946332at2759"/>
<sequence length="231" mass="23432">MRFLLPTTLTALISPLLAQTITPAPTPTSTGAWYETGPPWASDDPAKWSSIYSSLLSDGKIPSTLTAAPWPTGSWGPGQGPWGGPGFGPGHSPGGGPGRHWGGPDGVGPWGSSNYGPYSDWATRSDWRSGPWTAWWGGSKCPPSEWPGWTAGPWSTSAPWTSWEGCTASTTATSVVTATVSGVVATSTAYGLEVAAASAEPQEQQGAGGKVQVGVGAVIGVAGLVGVVVGL</sequence>
<evidence type="ECO:0000256" key="2">
    <source>
        <dbReference type="SAM" id="SignalP"/>
    </source>
</evidence>
<dbReference type="KEGG" id="bsc:COCSADRAFT_157558"/>
<feature type="chain" id="PRO_5004026366" evidence="2">
    <location>
        <begin position="19"/>
        <end position="231"/>
    </location>
</feature>
<feature type="region of interest" description="Disordered" evidence="1">
    <location>
        <begin position="74"/>
        <end position="108"/>
    </location>
</feature>
<dbReference type="OMA" id="STRSDWR"/>
<dbReference type="eggNOG" id="ENOG502SSKP">
    <property type="taxonomic scope" value="Eukaryota"/>
</dbReference>
<keyword evidence="2" id="KW-0732">Signal</keyword>
<reference evidence="3 4" key="1">
    <citation type="journal article" date="2012" name="PLoS Pathog.">
        <title>Diverse lifestyles and strategies of plant pathogenesis encoded in the genomes of eighteen Dothideomycetes fungi.</title>
        <authorList>
            <person name="Ohm R.A."/>
            <person name="Feau N."/>
            <person name="Henrissat B."/>
            <person name="Schoch C.L."/>
            <person name="Horwitz B.A."/>
            <person name="Barry K.W."/>
            <person name="Condon B.J."/>
            <person name="Copeland A.C."/>
            <person name="Dhillon B."/>
            <person name="Glaser F."/>
            <person name="Hesse C.N."/>
            <person name="Kosti I."/>
            <person name="LaButti K."/>
            <person name="Lindquist E.A."/>
            <person name="Lucas S."/>
            <person name="Salamov A.A."/>
            <person name="Bradshaw R.E."/>
            <person name="Ciuffetti L."/>
            <person name="Hamelin R.C."/>
            <person name="Kema G.H.J."/>
            <person name="Lawrence C."/>
            <person name="Scott J.A."/>
            <person name="Spatafora J.W."/>
            <person name="Turgeon B.G."/>
            <person name="de Wit P.J.G.M."/>
            <person name="Zhong S."/>
            <person name="Goodwin S.B."/>
            <person name="Grigoriev I.V."/>
        </authorList>
    </citation>
    <scope>NUCLEOTIDE SEQUENCE [LARGE SCALE GENOMIC DNA]</scope>
    <source>
        <strain evidence="4">ND90Pr / ATCC 201652</strain>
    </source>
</reference>
<dbReference type="EMBL" id="KB445639">
    <property type="protein sequence ID" value="EMD67142.1"/>
    <property type="molecule type" value="Genomic_DNA"/>
</dbReference>
<dbReference type="RefSeq" id="XP_007696873.1">
    <property type="nucleotide sequence ID" value="XM_007698683.1"/>
</dbReference>
<keyword evidence="4" id="KW-1185">Reference proteome</keyword>
<feature type="signal peptide" evidence="2">
    <location>
        <begin position="1"/>
        <end position="18"/>
    </location>
</feature>
<dbReference type="AlphaFoldDB" id="M2TEH1"/>
<dbReference type="HOGENOM" id="CLU_111237_0_0_1"/>
<name>M2TEH1_COCSN</name>
<gene>
    <name evidence="3" type="ORF">COCSADRAFT_157558</name>
</gene>
<proteinExistence type="predicted"/>
<accession>M2TEH1</accession>
<reference evidence="4" key="2">
    <citation type="journal article" date="2013" name="PLoS Genet.">
        <title>Comparative genome structure, secondary metabolite, and effector coding capacity across Cochliobolus pathogens.</title>
        <authorList>
            <person name="Condon B.J."/>
            <person name="Leng Y."/>
            <person name="Wu D."/>
            <person name="Bushley K.E."/>
            <person name="Ohm R.A."/>
            <person name="Otillar R."/>
            <person name="Martin J."/>
            <person name="Schackwitz W."/>
            <person name="Grimwood J."/>
            <person name="MohdZainudin N."/>
            <person name="Xue C."/>
            <person name="Wang R."/>
            <person name="Manning V.A."/>
            <person name="Dhillon B."/>
            <person name="Tu Z.J."/>
            <person name="Steffenson B.J."/>
            <person name="Salamov A."/>
            <person name="Sun H."/>
            <person name="Lowry S."/>
            <person name="LaButti K."/>
            <person name="Han J."/>
            <person name="Copeland A."/>
            <person name="Lindquist E."/>
            <person name="Barry K."/>
            <person name="Schmutz J."/>
            <person name="Baker S.E."/>
            <person name="Ciuffetti L.M."/>
            <person name="Grigoriev I.V."/>
            <person name="Zhong S."/>
            <person name="Turgeon B.G."/>
        </authorList>
    </citation>
    <scope>NUCLEOTIDE SEQUENCE [LARGE SCALE GENOMIC DNA]</scope>
    <source>
        <strain evidence="4">ND90Pr / ATCC 201652</strain>
    </source>
</reference>